<proteinExistence type="predicted"/>
<keyword evidence="1" id="KW-0812">Transmembrane</keyword>
<dbReference type="Proteomes" id="UP001295469">
    <property type="component" value="Chromosome C05"/>
</dbReference>
<accession>A0A816L0C2</accession>
<organism evidence="2">
    <name type="scientific">Brassica napus</name>
    <name type="common">Rape</name>
    <dbReference type="NCBI Taxonomy" id="3708"/>
    <lineage>
        <taxon>Eukaryota</taxon>
        <taxon>Viridiplantae</taxon>
        <taxon>Streptophyta</taxon>
        <taxon>Embryophyta</taxon>
        <taxon>Tracheophyta</taxon>
        <taxon>Spermatophyta</taxon>
        <taxon>Magnoliopsida</taxon>
        <taxon>eudicotyledons</taxon>
        <taxon>Gunneridae</taxon>
        <taxon>Pentapetalae</taxon>
        <taxon>rosids</taxon>
        <taxon>malvids</taxon>
        <taxon>Brassicales</taxon>
        <taxon>Brassicaceae</taxon>
        <taxon>Brassiceae</taxon>
        <taxon>Brassica</taxon>
    </lineage>
</organism>
<evidence type="ECO:0000313" key="2">
    <source>
        <dbReference type="EMBL" id="CAF1929384.1"/>
    </source>
</evidence>
<dbReference type="AlphaFoldDB" id="A0A816L0C2"/>
<reference evidence="2" key="1">
    <citation type="submission" date="2021-01" db="EMBL/GenBank/DDBJ databases">
        <authorList>
            <consortium name="Genoscope - CEA"/>
            <person name="William W."/>
        </authorList>
    </citation>
    <scope>NUCLEOTIDE SEQUENCE</scope>
</reference>
<keyword evidence="1" id="KW-1133">Transmembrane helix</keyword>
<protein>
    <submittedName>
        <fullName evidence="2">(rape) hypothetical protein</fullName>
    </submittedName>
</protein>
<evidence type="ECO:0000256" key="1">
    <source>
        <dbReference type="SAM" id="Phobius"/>
    </source>
</evidence>
<sequence length="43" mass="5172">EEKKNKELVLLFRLVKVFLTLCFSWIFRKLFSGCYNYGIVLGR</sequence>
<keyword evidence="1" id="KW-0472">Membrane</keyword>
<feature type="non-terminal residue" evidence="2">
    <location>
        <position position="1"/>
    </location>
</feature>
<feature type="transmembrane region" description="Helical" evidence="1">
    <location>
        <begin position="7"/>
        <end position="27"/>
    </location>
</feature>
<gene>
    <name evidence="2" type="ORF">DARMORV10_C05P32920.1</name>
</gene>
<name>A0A816L0C2_BRANA</name>
<dbReference type="EMBL" id="HG994369">
    <property type="protein sequence ID" value="CAF1929384.1"/>
    <property type="molecule type" value="Genomic_DNA"/>
</dbReference>